<dbReference type="EMBL" id="FUFA01000004">
    <property type="protein sequence ID" value="SPM34856.1"/>
    <property type="molecule type" value="Genomic_DNA"/>
</dbReference>
<dbReference type="AlphaFoldDB" id="A0A2U3NTM3"/>
<dbReference type="Proteomes" id="UP000240988">
    <property type="component" value="Unassembled WGS sequence"/>
</dbReference>
<keyword evidence="2" id="KW-1185">Reference proteome</keyword>
<dbReference type="RefSeq" id="WP_157900604.1">
    <property type="nucleotide sequence ID" value="NZ_LT721901.1"/>
</dbReference>
<gene>
    <name evidence="1" type="ORF">MRAB57_2677</name>
</gene>
<reference evidence="1 2" key="1">
    <citation type="submission" date="2017-01" db="EMBL/GenBank/DDBJ databases">
        <authorList>
            <consortium name="Urmite Genomes"/>
        </authorList>
    </citation>
    <scope>NUCLEOTIDE SEQUENCE [LARGE SCALE GENOMIC DNA]</scope>
    <source>
        <strain evidence="1 2">AB57</strain>
    </source>
</reference>
<accession>A0A2U3NTM3</accession>
<organism evidence="1 2">
    <name type="scientific">Mycobacterium rhizamassiliense</name>
    <dbReference type="NCBI Taxonomy" id="1841860"/>
    <lineage>
        <taxon>Bacteria</taxon>
        <taxon>Bacillati</taxon>
        <taxon>Actinomycetota</taxon>
        <taxon>Actinomycetes</taxon>
        <taxon>Mycobacteriales</taxon>
        <taxon>Mycobacteriaceae</taxon>
        <taxon>Mycobacterium</taxon>
    </lineage>
</organism>
<name>A0A2U3NTM3_9MYCO</name>
<sequence length="50" mass="5279">MLTVGYTGRAGGAWRGVPRNESGAVVAECGHEHPNRGNASMYKTAAVPYM</sequence>
<proteinExistence type="predicted"/>
<evidence type="ECO:0000313" key="2">
    <source>
        <dbReference type="Proteomes" id="UP000240988"/>
    </source>
</evidence>
<evidence type="ECO:0000313" key="1">
    <source>
        <dbReference type="EMBL" id="SPM34856.1"/>
    </source>
</evidence>
<dbReference type="STRING" id="1841860.GCA_900157375_02680"/>
<protein>
    <submittedName>
        <fullName evidence="1">Mycobacterium rhizamassiliense ORFan</fullName>
    </submittedName>
</protein>